<keyword evidence="4" id="KW-1185">Reference proteome</keyword>
<dbReference type="OrthoDB" id="5357513at2759"/>
<sequence>MTSAHSASSSVLVSDSFTELRFIYGTAWKKDRTKGLVELALENGFRAVDTAAQPRHYQEEEVGRGIRAWLSKRGDGGGVRERGDIYVQTKYTTPAGQDLNNMPYDPSEPLETQIRTSVASSLRNLRPQEDSDENSYLDCVLLHSPLPTINQTIQAWKILETYVPDRIRALGISNVTLPVLQAIQESSTIKPSVVQNRFYPQTRYDGPLRAFCREQGISYQSFWTLTGNPHLLRSEPVSSLAQAANVGTATALYAFVMDLDIMVLNGTTSANHMREDLDGIRKARDWAIANGSEWERMRRVFEHCILPL</sequence>
<keyword evidence="1" id="KW-0560">Oxidoreductase</keyword>
<dbReference type="InterPro" id="IPR020471">
    <property type="entry name" value="AKR"/>
</dbReference>
<dbReference type="InterPro" id="IPR036812">
    <property type="entry name" value="NAD(P)_OxRdtase_dom_sf"/>
</dbReference>
<feature type="domain" description="NADP-dependent oxidoreductase" evidence="2">
    <location>
        <begin position="29"/>
        <end position="221"/>
    </location>
</feature>
<dbReference type="Pfam" id="PF00248">
    <property type="entry name" value="Aldo_ket_red"/>
    <property type="match status" value="1"/>
</dbReference>
<proteinExistence type="predicted"/>
<organism evidence="3 4">
    <name type="scientific">Westerdykella ornata</name>
    <dbReference type="NCBI Taxonomy" id="318751"/>
    <lineage>
        <taxon>Eukaryota</taxon>
        <taxon>Fungi</taxon>
        <taxon>Dikarya</taxon>
        <taxon>Ascomycota</taxon>
        <taxon>Pezizomycotina</taxon>
        <taxon>Dothideomycetes</taxon>
        <taxon>Pleosporomycetidae</taxon>
        <taxon>Pleosporales</taxon>
        <taxon>Sporormiaceae</taxon>
        <taxon>Westerdykella</taxon>
    </lineage>
</organism>
<dbReference type="RefSeq" id="XP_033656612.1">
    <property type="nucleotide sequence ID" value="XM_033800180.1"/>
</dbReference>
<dbReference type="Proteomes" id="UP000800097">
    <property type="component" value="Unassembled WGS sequence"/>
</dbReference>
<dbReference type="CDD" id="cd19071">
    <property type="entry name" value="AKR_AKR1-5-like"/>
    <property type="match status" value="1"/>
</dbReference>
<reference evidence="3" key="1">
    <citation type="journal article" date="2020" name="Stud. Mycol.">
        <title>101 Dothideomycetes genomes: a test case for predicting lifestyles and emergence of pathogens.</title>
        <authorList>
            <person name="Haridas S."/>
            <person name="Albert R."/>
            <person name="Binder M."/>
            <person name="Bloem J."/>
            <person name="Labutti K."/>
            <person name="Salamov A."/>
            <person name="Andreopoulos B."/>
            <person name="Baker S."/>
            <person name="Barry K."/>
            <person name="Bills G."/>
            <person name="Bluhm B."/>
            <person name="Cannon C."/>
            <person name="Castanera R."/>
            <person name="Culley D."/>
            <person name="Daum C."/>
            <person name="Ezra D."/>
            <person name="Gonzalez J."/>
            <person name="Henrissat B."/>
            <person name="Kuo A."/>
            <person name="Liang C."/>
            <person name="Lipzen A."/>
            <person name="Lutzoni F."/>
            <person name="Magnuson J."/>
            <person name="Mondo S."/>
            <person name="Nolan M."/>
            <person name="Ohm R."/>
            <person name="Pangilinan J."/>
            <person name="Park H.-J."/>
            <person name="Ramirez L."/>
            <person name="Alfaro M."/>
            <person name="Sun H."/>
            <person name="Tritt A."/>
            <person name="Yoshinaga Y."/>
            <person name="Zwiers L.-H."/>
            <person name="Turgeon B."/>
            <person name="Goodwin S."/>
            <person name="Spatafora J."/>
            <person name="Crous P."/>
            <person name="Grigoriev I."/>
        </authorList>
    </citation>
    <scope>NUCLEOTIDE SEQUENCE</scope>
    <source>
        <strain evidence="3">CBS 379.55</strain>
    </source>
</reference>
<accession>A0A6A6JSI5</accession>
<evidence type="ECO:0000259" key="2">
    <source>
        <dbReference type="Pfam" id="PF00248"/>
    </source>
</evidence>
<dbReference type="AlphaFoldDB" id="A0A6A6JSI5"/>
<dbReference type="Gene3D" id="3.20.20.100">
    <property type="entry name" value="NADP-dependent oxidoreductase domain"/>
    <property type="match status" value="1"/>
</dbReference>
<dbReference type="EMBL" id="ML986487">
    <property type="protein sequence ID" value="KAF2279073.1"/>
    <property type="molecule type" value="Genomic_DNA"/>
</dbReference>
<dbReference type="GeneID" id="54553355"/>
<evidence type="ECO:0000313" key="4">
    <source>
        <dbReference type="Proteomes" id="UP000800097"/>
    </source>
</evidence>
<dbReference type="InterPro" id="IPR023210">
    <property type="entry name" value="NADP_OxRdtase_dom"/>
</dbReference>
<protein>
    <submittedName>
        <fullName evidence="3">Aldo-keto reductase-like protein</fullName>
    </submittedName>
</protein>
<gene>
    <name evidence="3" type="ORF">EI97DRAFT_448795</name>
</gene>
<evidence type="ECO:0000256" key="1">
    <source>
        <dbReference type="ARBA" id="ARBA00023002"/>
    </source>
</evidence>
<dbReference type="PANTHER" id="PTHR43827:SF8">
    <property type="entry name" value="ALDO_KETO REDUCTASE FAMILY PROTEIN"/>
    <property type="match status" value="1"/>
</dbReference>
<evidence type="ECO:0000313" key="3">
    <source>
        <dbReference type="EMBL" id="KAF2279073.1"/>
    </source>
</evidence>
<name>A0A6A6JSI5_WESOR</name>
<dbReference type="GO" id="GO:0016491">
    <property type="term" value="F:oxidoreductase activity"/>
    <property type="evidence" value="ECO:0007669"/>
    <property type="project" value="UniProtKB-KW"/>
</dbReference>
<dbReference type="PANTHER" id="PTHR43827">
    <property type="entry name" value="2,5-DIKETO-D-GLUCONIC ACID REDUCTASE"/>
    <property type="match status" value="1"/>
</dbReference>
<dbReference type="SUPFAM" id="SSF51430">
    <property type="entry name" value="NAD(P)-linked oxidoreductase"/>
    <property type="match status" value="1"/>
</dbReference>